<keyword evidence="3" id="KW-0175">Coiled coil</keyword>
<dbReference type="Pfam" id="PF02465">
    <property type="entry name" value="FliD_N"/>
    <property type="match status" value="1"/>
</dbReference>
<dbReference type="InterPro" id="IPR010809">
    <property type="entry name" value="FliD_C"/>
</dbReference>
<dbReference type="STRING" id="1408250.Q760_03610"/>
<evidence type="ECO:0000256" key="4">
    <source>
        <dbReference type="ARBA" id="ARBA00023143"/>
    </source>
</evidence>
<evidence type="ECO:0000256" key="5">
    <source>
        <dbReference type="RuleBase" id="RU362066"/>
    </source>
</evidence>
<evidence type="ECO:0000259" key="6">
    <source>
        <dbReference type="Pfam" id="PF02465"/>
    </source>
</evidence>
<comment type="similarity">
    <text evidence="1 5">Belongs to the FliD family.</text>
</comment>
<keyword evidence="5" id="KW-0964">Secreted</keyword>
<sequence>MVSMGIDGMVSGLDTTSLINQLMQAEAMPQTLLKTKQTSTTSFVTALQSLNTKVASLAEAATTATKPVSWQAYKATASATSVTATTTATALPSELSFKVTSLASNQVSILDFPGASGAFTGTPPTFTIRTDADSTTGTAKDVTVTAASDSVEDVVKAINSTTAAGVKAVAVKVDGTYRIQLTGSETGATKDFEVFAGAAGTLTGASVPVAKNDLRTARDAEVLLWAGSGAEKAVKSTTNTFANVLDGVSFTVSALTKADEQPVTLTVARDDAAVKKLASGLVGALGVVLSDVTSRTSTTTKTGEDGRSVVTGGLFSGDSAVRGLAQQLQTAASYPVDGVSPTTVGIVVGRDGTFTFDEAKFSAALAADPAKVEKVISGLAQRVADVATKASDKVDGSLTAKITSQQGVVKDLGNQIANWDLRLATRRAGLQKTYASLEVSLSGLRSQSSWLAGQLSSLSGSR</sequence>
<dbReference type="GO" id="GO:0007155">
    <property type="term" value="P:cell adhesion"/>
    <property type="evidence" value="ECO:0007669"/>
    <property type="project" value="InterPro"/>
</dbReference>
<dbReference type="PANTHER" id="PTHR30288:SF0">
    <property type="entry name" value="FLAGELLAR HOOK-ASSOCIATED PROTEIN 2"/>
    <property type="match status" value="1"/>
</dbReference>
<name>A0A0A0B4N1_9CELL</name>
<dbReference type="AlphaFoldDB" id="A0A0A0B4N1"/>
<feature type="domain" description="Flagellar hook-associated protein 2 N-terminal" evidence="6">
    <location>
        <begin position="11"/>
        <end position="106"/>
    </location>
</feature>
<evidence type="ECO:0000313" key="9">
    <source>
        <dbReference type="Proteomes" id="UP000029833"/>
    </source>
</evidence>
<evidence type="ECO:0000256" key="2">
    <source>
        <dbReference type="ARBA" id="ARBA00011255"/>
    </source>
</evidence>
<keyword evidence="8" id="KW-0282">Flagellum</keyword>
<comment type="caution">
    <text evidence="8">The sequence shown here is derived from an EMBL/GenBank/DDBJ whole genome shotgun (WGS) entry which is preliminary data.</text>
</comment>
<comment type="function">
    <text evidence="5">Required for morphogenesis and for the elongation of the flagellar filament by facilitating polymerization of the flagellin monomers at the tip of growing filament. Forms a capping structure, which prevents flagellin subunits (transported through the central channel of the flagellum) from leaking out without polymerization at the distal end.</text>
</comment>
<reference evidence="8 9" key="1">
    <citation type="submission" date="2013-10" db="EMBL/GenBank/DDBJ databases">
        <authorList>
            <person name="Wang G."/>
            <person name="Zhuang W."/>
        </authorList>
    </citation>
    <scope>NUCLEOTIDE SEQUENCE [LARGE SCALE GENOMIC DNA]</scope>
    <source>
        <strain evidence="8 9">DSM 20118</strain>
    </source>
</reference>
<keyword evidence="8" id="KW-0966">Cell projection</keyword>
<organism evidence="8 9">
    <name type="scientific">Cellulomonas cellasea DSM 20118</name>
    <dbReference type="NCBI Taxonomy" id="1408250"/>
    <lineage>
        <taxon>Bacteria</taxon>
        <taxon>Bacillati</taxon>
        <taxon>Actinomycetota</taxon>
        <taxon>Actinomycetes</taxon>
        <taxon>Micrococcales</taxon>
        <taxon>Cellulomonadaceae</taxon>
        <taxon>Cellulomonas</taxon>
    </lineage>
</organism>
<dbReference type="EMBL" id="AXNT01000130">
    <property type="protein sequence ID" value="KGM01138.1"/>
    <property type="molecule type" value="Genomic_DNA"/>
</dbReference>
<keyword evidence="4 5" id="KW-0975">Bacterial flagellum</keyword>
<dbReference type="PANTHER" id="PTHR30288">
    <property type="entry name" value="FLAGELLAR CAP/ASSEMBLY PROTEIN FLID"/>
    <property type="match status" value="1"/>
</dbReference>
<dbReference type="Pfam" id="PF07195">
    <property type="entry name" value="FliD_C"/>
    <property type="match status" value="1"/>
</dbReference>
<keyword evidence="8" id="KW-0969">Cilium</keyword>
<evidence type="ECO:0000259" key="7">
    <source>
        <dbReference type="Pfam" id="PF07195"/>
    </source>
</evidence>
<dbReference type="InterPro" id="IPR040026">
    <property type="entry name" value="FliD"/>
</dbReference>
<dbReference type="Proteomes" id="UP000029833">
    <property type="component" value="Unassembled WGS sequence"/>
</dbReference>
<feature type="domain" description="Flagellar hook-associated protein 2 C-terminal" evidence="7">
    <location>
        <begin position="233"/>
        <end position="441"/>
    </location>
</feature>
<dbReference type="GO" id="GO:0071973">
    <property type="term" value="P:bacterial-type flagellum-dependent cell motility"/>
    <property type="evidence" value="ECO:0007669"/>
    <property type="project" value="TreeGrafter"/>
</dbReference>
<dbReference type="GO" id="GO:0009421">
    <property type="term" value="C:bacterial-type flagellum filament cap"/>
    <property type="evidence" value="ECO:0007669"/>
    <property type="project" value="InterPro"/>
</dbReference>
<evidence type="ECO:0000313" key="8">
    <source>
        <dbReference type="EMBL" id="KGM01138.1"/>
    </source>
</evidence>
<comment type="subcellular location">
    <subcellularLocation>
        <location evidence="5">Secreted</location>
    </subcellularLocation>
    <subcellularLocation>
        <location evidence="5">Bacterial flagellum</location>
    </subcellularLocation>
</comment>
<evidence type="ECO:0000256" key="3">
    <source>
        <dbReference type="ARBA" id="ARBA00023054"/>
    </source>
</evidence>
<protein>
    <recommendedName>
        <fullName evidence="5">Flagellar hook-associated protein 2</fullName>
        <shortName evidence="5">HAP2</shortName>
    </recommendedName>
    <alternativeName>
        <fullName evidence="5">Flagellar cap protein</fullName>
    </alternativeName>
</protein>
<dbReference type="GO" id="GO:0009424">
    <property type="term" value="C:bacterial-type flagellum hook"/>
    <property type="evidence" value="ECO:0007669"/>
    <property type="project" value="UniProtKB-UniRule"/>
</dbReference>
<comment type="subunit">
    <text evidence="2 5">Homopentamer.</text>
</comment>
<dbReference type="GO" id="GO:0005576">
    <property type="term" value="C:extracellular region"/>
    <property type="evidence" value="ECO:0007669"/>
    <property type="project" value="UniProtKB-SubCell"/>
</dbReference>
<dbReference type="RefSeq" id="WP_052104362.1">
    <property type="nucleotide sequence ID" value="NZ_AXNT01000130.1"/>
</dbReference>
<dbReference type="InterPro" id="IPR003481">
    <property type="entry name" value="FliD_N"/>
</dbReference>
<keyword evidence="9" id="KW-1185">Reference proteome</keyword>
<gene>
    <name evidence="8" type="ORF">Q760_03610</name>
</gene>
<dbReference type="OrthoDB" id="5241527at2"/>
<evidence type="ECO:0000256" key="1">
    <source>
        <dbReference type="ARBA" id="ARBA00009764"/>
    </source>
</evidence>
<proteinExistence type="inferred from homology"/>
<accession>A0A0A0B4N1</accession>